<gene>
    <name evidence="1" type="ORF">OCTVUL_1B009472</name>
</gene>
<dbReference type="AlphaFoldDB" id="A0AA36F887"/>
<reference evidence="1" key="1">
    <citation type="submission" date="2023-08" db="EMBL/GenBank/DDBJ databases">
        <authorList>
            <person name="Alioto T."/>
            <person name="Alioto T."/>
            <person name="Gomez Garrido J."/>
        </authorList>
    </citation>
    <scope>NUCLEOTIDE SEQUENCE</scope>
</reference>
<proteinExistence type="predicted"/>
<dbReference type="EMBL" id="OX597822">
    <property type="protein sequence ID" value="CAI9728107.1"/>
    <property type="molecule type" value="Genomic_DNA"/>
</dbReference>
<protein>
    <submittedName>
        <fullName evidence="1">Uncharacterized protein</fullName>
    </submittedName>
</protein>
<keyword evidence="2" id="KW-1185">Reference proteome</keyword>
<accession>A0AA36F887</accession>
<evidence type="ECO:0000313" key="1">
    <source>
        <dbReference type="EMBL" id="CAI9728107.1"/>
    </source>
</evidence>
<dbReference type="Proteomes" id="UP001162480">
    <property type="component" value="Chromosome 9"/>
</dbReference>
<name>A0AA36F887_OCTVU</name>
<sequence>MWCGEGRLVCMGDCWPSTNNLAWTCAWEGNFLGALSWSFMTEGSLLFETITQKQFQCIYLVLKVSSSFSVQERKLNRYGDGYGYWVKDCQAVQVEGNCRKT</sequence>
<evidence type="ECO:0000313" key="2">
    <source>
        <dbReference type="Proteomes" id="UP001162480"/>
    </source>
</evidence>
<organism evidence="1 2">
    <name type="scientific">Octopus vulgaris</name>
    <name type="common">Common octopus</name>
    <dbReference type="NCBI Taxonomy" id="6645"/>
    <lineage>
        <taxon>Eukaryota</taxon>
        <taxon>Metazoa</taxon>
        <taxon>Spiralia</taxon>
        <taxon>Lophotrochozoa</taxon>
        <taxon>Mollusca</taxon>
        <taxon>Cephalopoda</taxon>
        <taxon>Coleoidea</taxon>
        <taxon>Octopodiformes</taxon>
        <taxon>Octopoda</taxon>
        <taxon>Incirrata</taxon>
        <taxon>Octopodidae</taxon>
        <taxon>Octopus</taxon>
    </lineage>
</organism>